<reference evidence="1 2" key="1">
    <citation type="submission" date="2019-06" db="EMBL/GenBank/DDBJ databases">
        <title>Sorghum-associated microbial communities from plants grown in Nebraska, USA.</title>
        <authorList>
            <person name="Schachtman D."/>
        </authorList>
    </citation>
    <scope>NUCLEOTIDE SEQUENCE [LARGE SCALE GENOMIC DNA]</scope>
    <source>
        <strain evidence="1 2">1209</strain>
    </source>
</reference>
<dbReference type="AlphaFoldDB" id="A0A561PLG3"/>
<protein>
    <submittedName>
        <fullName evidence="1">Uncharacterized protein YfeS</fullName>
    </submittedName>
</protein>
<gene>
    <name evidence="1" type="ORF">FHW36_106170</name>
</gene>
<accession>A0A561PLG3</accession>
<proteinExistence type="predicted"/>
<evidence type="ECO:0000313" key="2">
    <source>
        <dbReference type="Proteomes" id="UP000320811"/>
    </source>
</evidence>
<dbReference type="RefSeq" id="WP_145671375.1">
    <property type="nucleotide sequence ID" value="NZ_VIWO01000006.1"/>
</dbReference>
<name>A0A561PLG3_9BACT</name>
<dbReference type="OrthoDB" id="665121at2"/>
<keyword evidence="2" id="KW-1185">Reference proteome</keyword>
<organism evidence="1 2">
    <name type="scientific">Chitinophaga polysaccharea</name>
    <dbReference type="NCBI Taxonomy" id="1293035"/>
    <lineage>
        <taxon>Bacteria</taxon>
        <taxon>Pseudomonadati</taxon>
        <taxon>Bacteroidota</taxon>
        <taxon>Chitinophagia</taxon>
        <taxon>Chitinophagales</taxon>
        <taxon>Chitinophagaceae</taxon>
        <taxon>Chitinophaga</taxon>
    </lineage>
</organism>
<sequence length="170" mass="19481">MSEEIFGIAKVHAHPRAIALMQDEFFWDCSDELAPFGSDEGENALTEFLEWRKTHPHTPTIECLKWAIESIGDMPFEDYNETLLDRDYIAQQMEDPVFDAHQCIFILDTAIIATGFGQLVLEGVIDEENKPVITIALERQVCWALLSESWSYAEQRIGYLNILKRALEEA</sequence>
<dbReference type="Proteomes" id="UP000320811">
    <property type="component" value="Unassembled WGS sequence"/>
</dbReference>
<comment type="caution">
    <text evidence="1">The sequence shown here is derived from an EMBL/GenBank/DDBJ whole genome shotgun (WGS) entry which is preliminary data.</text>
</comment>
<dbReference type="EMBL" id="VIWO01000006">
    <property type="protein sequence ID" value="TWF38947.1"/>
    <property type="molecule type" value="Genomic_DNA"/>
</dbReference>
<evidence type="ECO:0000313" key="1">
    <source>
        <dbReference type="EMBL" id="TWF38947.1"/>
    </source>
</evidence>